<evidence type="ECO:0000313" key="2">
    <source>
        <dbReference type="Proteomes" id="UP000240883"/>
    </source>
</evidence>
<dbReference type="Proteomes" id="UP000240883">
    <property type="component" value="Unassembled WGS sequence"/>
</dbReference>
<keyword evidence="2" id="KW-1185">Reference proteome</keyword>
<reference evidence="1 2" key="1">
    <citation type="journal article" date="2018" name="Front. Microbiol.">
        <title>Genome-Wide Analysis of Corynespora cassiicola Leaf Fall Disease Putative Effectors.</title>
        <authorList>
            <person name="Lopez D."/>
            <person name="Ribeiro S."/>
            <person name="Label P."/>
            <person name="Fumanal B."/>
            <person name="Venisse J.S."/>
            <person name="Kohler A."/>
            <person name="de Oliveira R.R."/>
            <person name="Labutti K."/>
            <person name="Lipzen A."/>
            <person name="Lail K."/>
            <person name="Bauer D."/>
            <person name="Ohm R.A."/>
            <person name="Barry K.W."/>
            <person name="Spatafora J."/>
            <person name="Grigoriev I.V."/>
            <person name="Martin F.M."/>
            <person name="Pujade-Renaud V."/>
        </authorList>
    </citation>
    <scope>NUCLEOTIDE SEQUENCE [LARGE SCALE GENOMIC DNA]</scope>
    <source>
        <strain evidence="1 2">Philippines</strain>
    </source>
</reference>
<protein>
    <submittedName>
        <fullName evidence="1">Uncharacterized protein</fullName>
    </submittedName>
</protein>
<name>A0A2T2NMY6_CORCC</name>
<organism evidence="1 2">
    <name type="scientific">Corynespora cassiicola Philippines</name>
    <dbReference type="NCBI Taxonomy" id="1448308"/>
    <lineage>
        <taxon>Eukaryota</taxon>
        <taxon>Fungi</taxon>
        <taxon>Dikarya</taxon>
        <taxon>Ascomycota</taxon>
        <taxon>Pezizomycotina</taxon>
        <taxon>Dothideomycetes</taxon>
        <taxon>Pleosporomycetidae</taxon>
        <taxon>Pleosporales</taxon>
        <taxon>Corynesporascaceae</taxon>
        <taxon>Corynespora</taxon>
    </lineage>
</organism>
<sequence length="147" mass="15681">MSRRLTRPAHSARNAGKTRAVLGSWLLLSPGSVFSALLSAQPLSMIDLAHPPRGGGVAPLCPSWQGRHCHGQFQPRPICPTPPQCPLQCLLQGVGAGGYFPVCYDSALSDIITWLAAMSADSRLLRSQSLAGNMRRRSCGACSFAPR</sequence>
<accession>A0A2T2NMY6</accession>
<proteinExistence type="predicted"/>
<evidence type="ECO:0000313" key="1">
    <source>
        <dbReference type="EMBL" id="PSN66797.1"/>
    </source>
</evidence>
<dbReference type="EMBL" id="KZ678135">
    <property type="protein sequence ID" value="PSN66797.1"/>
    <property type="molecule type" value="Genomic_DNA"/>
</dbReference>
<gene>
    <name evidence="1" type="ORF">BS50DRAFT_373825</name>
</gene>
<dbReference type="AlphaFoldDB" id="A0A2T2NMY6"/>